<dbReference type="AlphaFoldDB" id="A0A8S1THC8"/>
<organism evidence="1 2">
    <name type="scientific">Paramecium pentaurelia</name>
    <dbReference type="NCBI Taxonomy" id="43138"/>
    <lineage>
        <taxon>Eukaryota</taxon>
        <taxon>Sar</taxon>
        <taxon>Alveolata</taxon>
        <taxon>Ciliophora</taxon>
        <taxon>Intramacronucleata</taxon>
        <taxon>Oligohymenophorea</taxon>
        <taxon>Peniculida</taxon>
        <taxon>Parameciidae</taxon>
        <taxon>Paramecium</taxon>
    </lineage>
</organism>
<name>A0A8S1THC8_9CILI</name>
<comment type="caution">
    <text evidence="1">The sequence shown here is derived from an EMBL/GenBank/DDBJ whole genome shotgun (WGS) entry which is preliminary data.</text>
</comment>
<proteinExistence type="predicted"/>
<protein>
    <submittedName>
        <fullName evidence="1">Uncharacterized protein</fullName>
    </submittedName>
</protein>
<dbReference type="Proteomes" id="UP000689195">
    <property type="component" value="Unassembled WGS sequence"/>
</dbReference>
<reference evidence="1" key="1">
    <citation type="submission" date="2021-01" db="EMBL/GenBank/DDBJ databases">
        <authorList>
            <consortium name="Genoscope - CEA"/>
            <person name="William W."/>
        </authorList>
    </citation>
    <scope>NUCLEOTIDE SEQUENCE</scope>
</reference>
<sequence>MILLLNEIVNLVKEIDIAVYEVWHSGNFSIVFLHSNNFGYKF</sequence>
<evidence type="ECO:0000313" key="2">
    <source>
        <dbReference type="Proteomes" id="UP000689195"/>
    </source>
</evidence>
<evidence type="ECO:0000313" key="1">
    <source>
        <dbReference type="EMBL" id="CAD8151153.1"/>
    </source>
</evidence>
<keyword evidence="2" id="KW-1185">Reference proteome</keyword>
<gene>
    <name evidence="1" type="ORF">PPENT_87.1.T0210198</name>
</gene>
<dbReference type="EMBL" id="CAJJDO010000021">
    <property type="protein sequence ID" value="CAD8151153.1"/>
    <property type="molecule type" value="Genomic_DNA"/>
</dbReference>
<accession>A0A8S1THC8</accession>